<sequence length="72" mass="7482">MDLCGRRIQKFIVQGGGRFSTADGCSSVDVQRWRDGLVATMSFGSVCCSPSSATFPGSSTLSTQSPSKLSSG</sequence>
<comment type="caution">
    <text evidence="2">The sequence shown here is derived from an EMBL/GenBank/DDBJ whole genome shotgun (WGS) entry which is preliminary data.</text>
</comment>
<name>A0A9D5CTI9_9LILI</name>
<reference evidence="2" key="2">
    <citation type="journal article" date="2022" name="Hortic Res">
        <title>The genome of Dioscorea zingiberensis sheds light on the biosynthesis, origin and evolution of the medicinally important diosgenin saponins.</title>
        <authorList>
            <person name="Li Y."/>
            <person name="Tan C."/>
            <person name="Li Z."/>
            <person name="Guo J."/>
            <person name="Li S."/>
            <person name="Chen X."/>
            <person name="Wang C."/>
            <person name="Dai X."/>
            <person name="Yang H."/>
            <person name="Song W."/>
            <person name="Hou L."/>
            <person name="Xu J."/>
            <person name="Tong Z."/>
            <person name="Xu A."/>
            <person name="Yuan X."/>
            <person name="Wang W."/>
            <person name="Yang Q."/>
            <person name="Chen L."/>
            <person name="Sun Z."/>
            <person name="Wang K."/>
            <person name="Pan B."/>
            <person name="Chen J."/>
            <person name="Bao Y."/>
            <person name="Liu F."/>
            <person name="Qi X."/>
            <person name="Gang D.R."/>
            <person name="Wen J."/>
            <person name="Li J."/>
        </authorList>
    </citation>
    <scope>NUCLEOTIDE SEQUENCE</scope>
    <source>
        <strain evidence="2">Dzin_1.0</strain>
    </source>
</reference>
<keyword evidence="3" id="KW-1185">Reference proteome</keyword>
<dbReference type="EMBL" id="JAGGNH010000003">
    <property type="protein sequence ID" value="KAJ0978742.1"/>
    <property type="molecule type" value="Genomic_DNA"/>
</dbReference>
<proteinExistence type="predicted"/>
<protein>
    <submittedName>
        <fullName evidence="2">Uncharacterized protein</fullName>
    </submittedName>
</protein>
<evidence type="ECO:0000256" key="1">
    <source>
        <dbReference type="SAM" id="MobiDB-lite"/>
    </source>
</evidence>
<evidence type="ECO:0000313" key="2">
    <source>
        <dbReference type="EMBL" id="KAJ0978742.1"/>
    </source>
</evidence>
<reference evidence="2" key="1">
    <citation type="submission" date="2021-03" db="EMBL/GenBank/DDBJ databases">
        <authorList>
            <person name="Li Z."/>
            <person name="Yang C."/>
        </authorList>
    </citation>
    <scope>NUCLEOTIDE SEQUENCE</scope>
    <source>
        <strain evidence="2">Dzin_1.0</strain>
        <tissue evidence="2">Leaf</tissue>
    </source>
</reference>
<evidence type="ECO:0000313" key="3">
    <source>
        <dbReference type="Proteomes" id="UP001085076"/>
    </source>
</evidence>
<accession>A0A9D5CTI9</accession>
<dbReference type="AlphaFoldDB" id="A0A9D5CTI9"/>
<feature type="region of interest" description="Disordered" evidence="1">
    <location>
        <begin position="50"/>
        <end position="72"/>
    </location>
</feature>
<gene>
    <name evidence="2" type="ORF">J5N97_014216</name>
</gene>
<organism evidence="2 3">
    <name type="scientific">Dioscorea zingiberensis</name>
    <dbReference type="NCBI Taxonomy" id="325984"/>
    <lineage>
        <taxon>Eukaryota</taxon>
        <taxon>Viridiplantae</taxon>
        <taxon>Streptophyta</taxon>
        <taxon>Embryophyta</taxon>
        <taxon>Tracheophyta</taxon>
        <taxon>Spermatophyta</taxon>
        <taxon>Magnoliopsida</taxon>
        <taxon>Liliopsida</taxon>
        <taxon>Dioscoreales</taxon>
        <taxon>Dioscoreaceae</taxon>
        <taxon>Dioscorea</taxon>
    </lineage>
</organism>
<dbReference type="Proteomes" id="UP001085076">
    <property type="component" value="Miscellaneous, Linkage group lg03"/>
</dbReference>